<dbReference type="OrthoDB" id="9809356at2"/>
<dbReference type="GO" id="GO:0008841">
    <property type="term" value="F:dihydrofolate synthase activity"/>
    <property type="evidence" value="ECO:0007669"/>
    <property type="project" value="TreeGrafter"/>
</dbReference>
<dbReference type="PIRSF" id="PIRSF001563">
    <property type="entry name" value="Folylpolyglu_synth"/>
    <property type="match status" value="1"/>
</dbReference>
<dbReference type="EMBL" id="LPZR01000229">
    <property type="protein sequence ID" value="KYO49318.1"/>
    <property type="molecule type" value="Genomic_DNA"/>
</dbReference>
<dbReference type="InterPro" id="IPR036615">
    <property type="entry name" value="Mur_ligase_C_dom_sf"/>
</dbReference>
<comment type="caution">
    <text evidence="12">The sequence shown here is derived from an EMBL/GenBank/DDBJ whole genome shotgun (WGS) entry which is preliminary data.</text>
</comment>
<evidence type="ECO:0000256" key="7">
    <source>
        <dbReference type="ARBA" id="ARBA00022840"/>
    </source>
</evidence>
<evidence type="ECO:0000256" key="9">
    <source>
        <dbReference type="ARBA" id="ARBA00047493"/>
    </source>
</evidence>
<dbReference type="PANTHER" id="PTHR11136">
    <property type="entry name" value="FOLYLPOLYGLUTAMATE SYNTHASE-RELATED"/>
    <property type="match status" value="1"/>
</dbReference>
<accession>A0A162JJE6</accession>
<dbReference type="PROSITE" id="PS01012">
    <property type="entry name" value="FOLYLPOLYGLU_SYNT_2"/>
    <property type="match status" value="1"/>
</dbReference>
<reference evidence="12 13" key="1">
    <citation type="submission" date="2015-12" db="EMBL/GenBank/DDBJ databases">
        <title>Genome sequence of Tistrella mobilis MCCC 1A02139.</title>
        <authorList>
            <person name="Lu L."/>
            <person name="Lai Q."/>
            <person name="Shao Z."/>
            <person name="Qian P."/>
        </authorList>
    </citation>
    <scope>NUCLEOTIDE SEQUENCE [LARGE SCALE GENOMIC DNA]</scope>
    <source>
        <strain evidence="12 13">MCCC 1A02139</strain>
    </source>
</reference>
<dbReference type="InterPro" id="IPR013221">
    <property type="entry name" value="Mur_ligase_cen"/>
</dbReference>
<evidence type="ECO:0000256" key="6">
    <source>
        <dbReference type="ARBA" id="ARBA00022741"/>
    </source>
</evidence>
<dbReference type="GO" id="GO:0046872">
    <property type="term" value="F:metal ion binding"/>
    <property type="evidence" value="ECO:0007669"/>
    <property type="project" value="UniProtKB-KW"/>
</dbReference>
<dbReference type="Pfam" id="PF08245">
    <property type="entry name" value="Mur_ligase_M"/>
    <property type="match status" value="1"/>
</dbReference>
<comment type="catalytic activity">
    <reaction evidence="9">
        <text>(6S)-5,6,7,8-tetrahydrofolyl-(gamma-L-Glu)(n) + L-glutamate + ATP = (6S)-5,6,7,8-tetrahydrofolyl-(gamma-L-Glu)(n+1) + ADP + phosphate + H(+)</text>
        <dbReference type="Rhea" id="RHEA:10580"/>
        <dbReference type="Rhea" id="RHEA-COMP:14738"/>
        <dbReference type="Rhea" id="RHEA-COMP:14740"/>
        <dbReference type="ChEBI" id="CHEBI:15378"/>
        <dbReference type="ChEBI" id="CHEBI:29985"/>
        <dbReference type="ChEBI" id="CHEBI:30616"/>
        <dbReference type="ChEBI" id="CHEBI:43474"/>
        <dbReference type="ChEBI" id="CHEBI:141005"/>
        <dbReference type="ChEBI" id="CHEBI:456216"/>
        <dbReference type="EC" id="6.3.2.17"/>
    </reaction>
</comment>
<dbReference type="GO" id="GO:0046654">
    <property type="term" value="P:tetrahydrofolate biosynthetic process"/>
    <property type="evidence" value="ECO:0007669"/>
    <property type="project" value="UniProtKB-UniPathway"/>
</dbReference>
<dbReference type="AlphaFoldDB" id="A0A162JJE6"/>
<dbReference type="NCBIfam" id="TIGR01499">
    <property type="entry name" value="folC"/>
    <property type="match status" value="1"/>
</dbReference>
<comment type="similarity">
    <text evidence="2 10">Belongs to the folylpolyglutamate synthase family.</text>
</comment>
<dbReference type="InterPro" id="IPR036565">
    <property type="entry name" value="Mur-like_cat_sf"/>
</dbReference>
<evidence type="ECO:0000256" key="2">
    <source>
        <dbReference type="ARBA" id="ARBA00008276"/>
    </source>
</evidence>
<keyword evidence="5" id="KW-0479">Metal-binding</keyword>
<comment type="cofactor">
    <cofactor evidence="1">
        <name>Mg(2+)</name>
        <dbReference type="ChEBI" id="CHEBI:18420"/>
    </cofactor>
</comment>
<dbReference type="RefSeq" id="WP_062770533.1">
    <property type="nucleotide sequence ID" value="NZ_CP121045.1"/>
</dbReference>
<dbReference type="FunFam" id="3.40.1190.10:FF:000011">
    <property type="entry name" value="Folylpolyglutamate synthase/dihydrofolate synthase"/>
    <property type="match status" value="1"/>
</dbReference>
<proteinExistence type="inferred from homology"/>
<dbReference type="Proteomes" id="UP000075787">
    <property type="component" value="Unassembled WGS sequence"/>
</dbReference>
<dbReference type="SUPFAM" id="SSF53623">
    <property type="entry name" value="MurD-like peptide ligases, catalytic domain"/>
    <property type="match status" value="1"/>
</dbReference>
<protein>
    <recommendedName>
        <fullName evidence="3">tetrahydrofolate synthase</fullName>
        <ecNumber evidence="3">6.3.2.17</ecNumber>
    </recommendedName>
</protein>
<evidence type="ECO:0000256" key="4">
    <source>
        <dbReference type="ARBA" id="ARBA00022598"/>
    </source>
</evidence>
<organism evidence="12 13">
    <name type="scientific">Tistrella mobilis</name>
    <dbReference type="NCBI Taxonomy" id="171437"/>
    <lineage>
        <taxon>Bacteria</taxon>
        <taxon>Pseudomonadati</taxon>
        <taxon>Pseudomonadota</taxon>
        <taxon>Alphaproteobacteria</taxon>
        <taxon>Geminicoccales</taxon>
        <taxon>Geminicoccaceae</taxon>
        <taxon>Tistrella</taxon>
    </lineage>
</organism>
<dbReference type="Gene3D" id="3.40.1190.10">
    <property type="entry name" value="Mur-like, catalytic domain"/>
    <property type="match status" value="1"/>
</dbReference>
<evidence type="ECO:0000256" key="5">
    <source>
        <dbReference type="ARBA" id="ARBA00022723"/>
    </source>
</evidence>
<evidence type="ECO:0000256" key="10">
    <source>
        <dbReference type="PIRNR" id="PIRNR001563"/>
    </source>
</evidence>
<dbReference type="GO" id="GO:0005524">
    <property type="term" value="F:ATP binding"/>
    <property type="evidence" value="ECO:0007669"/>
    <property type="project" value="UniProtKB-KW"/>
</dbReference>
<keyword evidence="7 10" id="KW-0067">ATP-binding</keyword>
<evidence type="ECO:0000256" key="8">
    <source>
        <dbReference type="ARBA" id="ARBA00022842"/>
    </source>
</evidence>
<dbReference type="InterPro" id="IPR018109">
    <property type="entry name" value="Folylpolyglutamate_synth_CS"/>
</dbReference>
<name>A0A162JJE6_9PROT</name>
<dbReference type="PANTHER" id="PTHR11136:SF0">
    <property type="entry name" value="DIHYDROFOLATE SYNTHETASE-RELATED"/>
    <property type="match status" value="1"/>
</dbReference>
<evidence type="ECO:0000259" key="11">
    <source>
        <dbReference type="Pfam" id="PF08245"/>
    </source>
</evidence>
<keyword evidence="6 10" id="KW-0547">Nucleotide-binding</keyword>
<evidence type="ECO:0000256" key="3">
    <source>
        <dbReference type="ARBA" id="ARBA00013025"/>
    </source>
</evidence>
<dbReference type="GO" id="GO:0005737">
    <property type="term" value="C:cytoplasm"/>
    <property type="evidence" value="ECO:0007669"/>
    <property type="project" value="TreeGrafter"/>
</dbReference>
<dbReference type="SUPFAM" id="SSF53244">
    <property type="entry name" value="MurD-like peptide ligases, peptide-binding domain"/>
    <property type="match status" value="1"/>
</dbReference>
<dbReference type="Gene3D" id="3.90.190.20">
    <property type="entry name" value="Mur ligase, C-terminal domain"/>
    <property type="match status" value="1"/>
</dbReference>
<dbReference type="GO" id="GO:0004326">
    <property type="term" value="F:tetrahydrofolylpolyglutamate synthase activity"/>
    <property type="evidence" value="ECO:0007669"/>
    <property type="project" value="UniProtKB-EC"/>
</dbReference>
<dbReference type="InterPro" id="IPR001645">
    <property type="entry name" value="Folylpolyglutamate_synth"/>
</dbReference>
<dbReference type="UniPathway" id="UPA00077">
    <property type="reaction ID" value="UER00157"/>
</dbReference>
<keyword evidence="8" id="KW-0460">Magnesium</keyword>
<sequence>MDDSATILDRLGRLHATEIELGFDRILRLLADLGNPQDRLPPVIHLAGTNGKGSVVACLGAIARAAGLCAHAYTSPHLVRFHERIALGGRPIAEPVLARLLARIEEVNAGRPITFFEITTAAAFLAFAETPADLVILETGLGGRLDATNLVARPAAVGITRIALDHMEFLGDTPALIAAEKAAIIKQGRPAATVAQTPDAAAVIRAAALRMQAPFTEGGRDWQASLDADRLVISGGPAAGAWPLPALIGDHQAWNAGLALTLARLAAADIPALAPLGRADALAEGLRTTRHPGRLQPVTAEIARALPALDPAGRHEIWIDGGHNPDAVEALVRHSLGPWSDRPLQLVLGLLARKDAAAVIAGLAPLAGRVRLTTIAIPGHPSHDPDMLAGLARRAGIDAAPAAGWQAAIAAADPDIAHRILIFGSLYLVGDVLAAVETADAEAAA</sequence>
<evidence type="ECO:0000313" key="12">
    <source>
        <dbReference type="EMBL" id="KYO49318.1"/>
    </source>
</evidence>
<dbReference type="GeneID" id="97244043"/>
<dbReference type="EC" id="6.3.2.17" evidence="3"/>
<gene>
    <name evidence="12" type="ORF">AUP44_18140</name>
</gene>
<evidence type="ECO:0000313" key="13">
    <source>
        <dbReference type="Proteomes" id="UP000075787"/>
    </source>
</evidence>
<evidence type="ECO:0000256" key="1">
    <source>
        <dbReference type="ARBA" id="ARBA00001946"/>
    </source>
</evidence>
<keyword evidence="4 10" id="KW-0436">Ligase</keyword>
<feature type="domain" description="Mur ligase central" evidence="11">
    <location>
        <begin position="47"/>
        <end position="196"/>
    </location>
</feature>